<keyword evidence="2 4" id="KW-0012">Acyltransferase</keyword>
<dbReference type="EMBL" id="JBBYHV010000002">
    <property type="protein sequence ID" value="MEL1252122.1"/>
    <property type="molecule type" value="Genomic_DNA"/>
</dbReference>
<dbReference type="Gene3D" id="3.40.630.30">
    <property type="match status" value="1"/>
</dbReference>
<feature type="domain" description="N-acetyltransferase" evidence="3">
    <location>
        <begin position="1"/>
        <end position="135"/>
    </location>
</feature>
<dbReference type="InterPro" id="IPR050832">
    <property type="entry name" value="Bact_Acetyltransf"/>
</dbReference>
<evidence type="ECO:0000256" key="2">
    <source>
        <dbReference type="ARBA" id="ARBA00023315"/>
    </source>
</evidence>
<accession>A0ABU9II80</accession>
<dbReference type="InterPro" id="IPR016181">
    <property type="entry name" value="Acyl_CoA_acyltransferase"/>
</dbReference>
<dbReference type="PROSITE" id="PS51186">
    <property type="entry name" value="GNAT"/>
    <property type="match status" value="1"/>
</dbReference>
<gene>
    <name evidence="4" type="ORF">AAEO60_15705</name>
</gene>
<dbReference type="PANTHER" id="PTHR43877">
    <property type="entry name" value="AMINOALKYLPHOSPHONATE N-ACETYLTRANSFERASE-RELATED-RELATED"/>
    <property type="match status" value="1"/>
</dbReference>
<dbReference type="EC" id="2.3.1.-" evidence="4"/>
<dbReference type="SUPFAM" id="SSF55729">
    <property type="entry name" value="Acyl-CoA N-acyltransferases (Nat)"/>
    <property type="match status" value="1"/>
</dbReference>
<dbReference type="Pfam" id="PF00583">
    <property type="entry name" value="Acetyltransf_1"/>
    <property type="match status" value="1"/>
</dbReference>
<name>A0ABU9II80_9SPHN</name>
<sequence>MRIETYRDTHFDGLDGLWRETFPGDPPRNRAEFAVPAKLAEQPELLFVAVDGEAVIGSIMAGYDGHRGWLYAVAVSPSRQGEGIGRALVEHAEAALRQRGCGKVNLQVREGNPATGFYEQLGYAVEPRTSMGKAI</sequence>
<dbReference type="GO" id="GO:0016746">
    <property type="term" value="F:acyltransferase activity"/>
    <property type="evidence" value="ECO:0007669"/>
    <property type="project" value="UniProtKB-KW"/>
</dbReference>
<organism evidence="4 5">
    <name type="scientific">Aurantiacibacter gilvus</name>
    <dbReference type="NCBI Taxonomy" id="3139141"/>
    <lineage>
        <taxon>Bacteria</taxon>
        <taxon>Pseudomonadati</taxon>
        <taxon>Pseudomonadota</taxon>
        <taxon>Alphaproteobacteria</taxon>
        <taxon>Sphingomonadales</taxon>
        <taxon>Erythrobacteraceae</taxon>
        <taxon>Aurantiacibacter</taxon>
    </lineage>
</organism>
<dbReference type="CDD" id="cd04301">
    <property type="entry name" value="NAT_SF"/>
    <property type="match status" value="1"/>
</dbReference>
<dbReference type="Proteomes" id="UP001497045">
    <property type="component" value="Unassembled WGS sequence"/>
</dbReference>
<reference evidence="4 5" key="1">
    <citation type="submission" date="2024-04" db="EMBL/GenBank/DDBJ databases">
        <title>Aurantiacibacter sp. DGU6 16S ribosomal RNA gene Genome sequencing and assembly.</title>
        <authorList>
            <person name="Park S."/>
        </authorList>
    </citation>
    <scope>NUCLEOTIDE SEQUENCE [LARGE SCALE GENOMIC DNA]</scope>
    <source>
        <strain evidence="4 5">DGU6</strain>
    </source>
</reference>
<dbReference type="RefSeq" id="WP_341674656.1">
    <property type="nucleotide sequence ID" value="NZ_JBBYHV010000002.1"/>
</dbReference>
<protein>
    <submittedName>
        <fullName evidence="4">GNAT family acetyltransferase</fullName>
        <ecNumber evidence="4">2.3.1.-</ecNumber>
    </submittedName>
</protein>
<evidence type="ECO:0000313" key="4">
    <source>
        <dbReference type="EMBL" id="MEL1252122.1"/>
    </source>
</evidence>
<evidence type="ECO:0000259" key="3">
    <source>
        <dbReference type="PROSITE" id="PS51186"/>
    </source>
</evidence>
<comment type="caution">
    <text evidence="4">The sequence shown here is derived from an EMBL/GenBank/DDBJ whole genome shotgun (WGS) entry which is preliminary data.</text>
</comment>
<proteinExistence type="predicted"/>
<evidence type="ECO:0000313" key="5">
    <source>
        <dbReference type="Proteomes" id="UP001497045"/>
    </source>
</evidence>
<keyword evidence="5" id="KW-1185">Reference proteome</keyword>
<evidence type="ECO:0000256" key="1">
    <source>
        <dbReference type="ARBA" id="ARBA00022679"/>
    </source>
</evidence>
<keyword evidence="1 4" id="KW-0808">Transferase</keyword>
<dbReference type="NCBIfam" id="NF002959">
    <property type="entry name" value="PRK03624.1"/>
    <property type="match status" value="1"/>
</dbReference>
<dbReference type="InterPro" id="IPR000182">
    <property type="entry name" value="GNAT_dom"/>
</dbReference>